<evidence type="ECO:0000313" key="2">
    <source>
        <dbReference type="Proteomes" id="UP000828048"/>
    </source>
</evidence>
<reference evidence="1 2" key="1">
    <citation type="journal article" date="2021" name="Hortic Res">
        <title>High-quality reference genome and annotation aids understanding of berry development for evergreen blueberry (Vaccinium darrowii).</title>
        <authorList>
            <person name="Yu J."/>
            <person name="Hulse-Kemp A.M."/>
            <person name="Babiker E."/>
            <person name="Staton M."/>
        </authorList>
    </citation>
    <scope>NUCLEOTIDE SEQUENCE [LARGE SCALE GENOMIC DNA]</scope>
    <source>
        <strain evidence="2">cv. NJ 8807/NJ 8810</strain>
        <tissue evidence="1">Young leaf</tissue>
    </source>
</reference>
<comment type="caution">
    <text evidence="1">The sequence shown here is derived from an EMBL/GenBank/DDBJ whole genome shotgun (WGS) entry which is preliminary data.</text>
</comment>
<organism evidence="1 2">
    <name type="scientific">Vaccinium darrowii</name>
    <dbReference type="NCBI Taxonomy" id="229202"/>
    <lineage>
        <taxon>Eukaryota</taxon>
        <taxon>Viridiplantae</taxon>
        <taxon>Streptophyta</taxon>
        <taxon>Embryophyta</taxon>
        <taxon>Tracheophyta</taxon>
        <taxon>Spermatophyta</taxon>
        <taxon>Magnoliopsida</taxon>
        <taxon>eudicotyledons</taxon>
        <taxon>Gunneridae</taxon>
        <taxon>Pentapetalae</taxon>
        <taxon>asterids</taxon>
        <taxon>Ericales</taxon>
        <taxon>Ericaceae</taxon>
        <taxon>Vaccinioideae</taxon>
        <taxon>Vaccinieae</taxon>
        <taxon>Vaccinium</taxon>
    </lineage>
</organism>
<evidence type="ECO:0000313" key="1">
    <source>
        <dbReference type="EMBL" id="KAH7864726.1"/>
    </source>
</evidence>
<keyword evidence="2" id="KW-1185">Reference proteome</keyword>
<proteinExistence type="predicted"/>
<feature type="non-terminal residue" evidence="1">
    <location>
        <position position="723"/>
    </location>
</feature>
<dbReference type="Proteomes" id="UP000828048">
    <property type="component" value="Chromosome 12"/>
</dbReference>
<gene>
    <name evidence="1" type="ORF">Vadar_033103</name>
</gene>
<accession>A0ACB7ZGZ2</accession>
<protein>
    <submittedName>
        <fullName evidence="1">Uncharacterized protein</fullName>
    </submittedName>
</protein>
<dbReference type="EMBL" id="CM037162">
    <property type="protein sequence ID" value="KAH7864726.1"/>
    <property type="molecule type" value="Genomic_DNA"/>
</dbReference>
<sequence length="723" mass="81644">MYSGLMLSRSFMRIKVLVDTTKPLLRGFFYKRPSGGAANSSHSVWIRFKYERLSDFCFLCGRLGHEKSSCKFPPAVITGGDSYGHELKAASLRDMKPANSMSNENATRFSPEEHLPNQSGAQSESAFLQTAARHQPQERVIPNDVTPNLVVCNNAVIREGVRSTRGSHSEEDNDGIVSTSDRALSTPNVVSKPYSLNVSEGGLSINTSPQPMQANLQAQSLRPAYYVTEPPESPKGALALSKPKSYNPEPVEPSPTSSLRSIKQDALVDNILAHVFEDLKLKRKAPDEALDEEKTAKLQKALRQQIRIPVENENERGSATKCTQSPISLEKGLSQISDRRRIRLKKGPSNVAPAHPNSYNNWIISQKVPLVQEVVPIASDWTQLSQGLGRPLTFQVLQGLCRAHRPGVVFLMETKNESNKLECFRKKLQFHGSCGLIDLDFNGINYTWSNKRVGDNSIRERIDKTLANTEWRLKFPYAQVFHEPICGSDHAPIVLNCCVPLKNVKKVFKFESMWTTSPDCHEVISNNWSLLDHGSNMFAWRQKLKRCKKALTDWNKEVFGNNKVKISKLKRQLQDLQLAAPTSDNFKVQKFIIKEMEEAYSREEMYLHQRSRVNWLNYGDRNSRFFHATLVQRRQRNQILRLKGEDGTWHCNEDGINACIAQFFSNLFKDQGRREMEPALGTISCCVTPEMNAKLLSPLLEEEIRKAVFQMGALKAPGPDGFP</sequence>
<name>A0ACB7ZGZ2_9ERIC</name>